<accession>A0A5J6SKZ0</accession>
<evidence type="ECO:0000313" key="5">
    <source>
        <dbReference type="EMBL" id="QFF98409.1"/>
    </source>
</evidence>
<evidence type="ECO:0000256" key="3">
    <source>
        <dbReference type="SAM" id="MobiDB-lite"/>
    </source>
</evidence>
<dbReference type="Gene3D" id="2.40.420.20">
    <property type="match status" value="1"/>
</dbReference>
<protein>
    <submittedName>
        <fullName evidence="5">HlyD family efflux transporter periplasmic adaptor subunit</fullName>
    </submittedName>
</protein>
<dbReference type="OrthoDB" id="2023301at2"/>
<keyword evidence="2" id="KW-0175">Coiled coil</keyword>
<dbReference type="InterPro" id="IPR058982">
    <property type="entry name" value="Beta-barrel_AprE"/>
</dbReference>
<gene>
    <name evidence="5" type="ORF">PB01_05980</name>
</gene>
<evidence type="ECO:0000256" key="1">
    <source>
        <dbReference type="ARBA" id="ARBA00004196"/>
    </source>
</evidence>
<keyword evidence="6" id="KW-1185">Reference proteome</keyword>
<dbReference type="KEGG" id="psyo:PB01_05980"/>
<name>A0A5J6SKZ0_9BACI</name>
<evidence type="ECO:0000259" key="4">
    <source>
        <dbReference type="Pfam" id="PF26002"/>
    </source>
</evidence>
<dbReference type="InterPro" id="IPR011053">
    <property type="entry name" value="Single_hybrid_motif"/>
</dbReference>
<dbReference type="PANTHER" id="PTHR32347">
    <property type="entry name" value="EFFLUX SYSTEM COMPONENT YKNX-RELATED"/>
    <property type="match status" value="1"/>
</dbReference>
<dbReference type="EMBL" id="CP031223">
    <property type="protein sequence ID" value="QFF98409.1"/>
    <property type="molecule type" value="Genomic_DNA"/>
</dbReference>
<dbReference type="Gene3D" id="2.40.50.100">
    <property type="match status" value="1"/>
</dbReference>
<organism evidence="5 6">
    <name type="scientific">Psychrobacillus glaciei</name>
    <dbReference type="NCBI Taxonomy" id="2283160"/>
    <lineage>
        <taxon>Bacteria</taxon>
        <taxon>Bacillati</taxon>
        <taxon>Bacillota</taxon>
        <taxon>Bacilli</taxon>
        <taxon>Bacillales</taxon>
        <taxon>Bacillaceae</taxon>
        <taxon>Psychrobacillus</taxon>
    </lineage>
</organism>
<feature type="compositionally biased region" description="Gly residues" evidence="3">
    <location>
        <begin position="283"/>
        <end position="301"/>
    </location>
</feature>
<dbReference type="GO" id="GO:0030313">
    <property type="term" value="C:cell envelope"/>
    <property type="evidence" value="ECO:0007669"/>
    <property type="project" value="UniProtKB-SubCell"/>
</dbReference>
<dbReference type="SUPFAM" id="SSF51230">
    <property type="entry name" value="Single hybrid motif"/>
    <property type="match status" value="1"/>
</dbReference>
<dbReference type="AlphaFoldDB" id="A0A5J6SKZ0"/>
<feature type="region of interest" description="Disordered" evidence="3">
    <location>
        <begin position="278"/>
        <end position="301"/>
    </location>
</feature>
<proteinExistence type="predicted"/>
<evidence type="ECO:0000256" key="2">
    <source>
        <dbReference type="ARBA" id="ARBA00023054"/>
    </source>
</evidence>
<evidence type="ECO:0000313" key="6">
    <source>
        <dbReference type="Proteomes" id="UP000325517"/>
    </source>
</evidence>
<feature type="domain" description="AprE-like beta-barrel" evidence="4">
    <location>
        <begin position="138"/>
        <end position="209"/>
    </location>
</feature>
<dbReference type="RefSeq" id="WP_151699353.1">
    <property type="nucleotide sequence ID" value="NZ_CP031223.1"/>
</dbReference>
<dbReference type="PANTHER" id="PTHR32347:SF14">
    <property type="entry name" value="EFFLUX SYSTEM COMPONENT YKNX-RELATED"/>
    <property type="match status" value="1"/>
</dbReference>
<reference evidence="5 6" key="1">
    <citation type="submission" date="2018-07" db="EMBL/GenBank/DDBJ databases">
        <title>Complete genome sequence of Psychrobacillus sp. PB01, isolated from iceberg, and comparative genome analysis of Psychrobacillus strains.</title>
        <authorList>
            <person name="Lee P.C."/>
        </authorList>
    </citation>
    <scope>NUCLEOTIDE SEQUENCE [LARGE SCALE GENOMIC DNA]</scope>
    <source>
        <strain evidence="5 6">PB01</strain>
    </source>
</reference>
<comment type="subcellular location">
    <subcellularLocation>
        <location evidence="1">Cell envelope</location>
    </subcellularLocation>
</comment>
<dbReference type="InterPro" id="IPR050465">
    <property type="entry name" value="UPF0194_transport"/>
</dbReference>
<dbReference type="Proteomes" id="UP000325517">
    <property type="component" value="Chromosome"/>
</dbReference>
<sequence>MSTKQKKKGKKKFVIWSILGLVILGVLCARLLMSRGLSGFDEETVKSGDITTYYSFSGVVESKNRQNVMSEKVMQIDQIKVKEGDKVKKDDVLLKTTQGDEVKASIDGEVSKIYIEENAQVMSGMKLMDIVDYTNLQTSVKVDEYDLKYIALDKDVQVTISALDKEVKGSISAVSKEAINDHGVSYFTATIDLTQDDSIRVGMSAEAKILNQSVTDATTITMKAIQFDENNKPYVLISGEKNIPVKKYIQAGVNDGTTIELKSGLVVGDVILIPKTTSSTRGFGPGGSMGQGGSPGGRNNE</sequence>
<dbReference type="Pfam" id="PF26002">
    <property type="entry name" value="Beta-barrel_AprE"/>
    <property type="match status" value="1"/>
</dbReference>